<evidence type="ECO:0000313" key="5">
    <source>
        <dbReference type="EMBL" id="MBB4286784.1"/>
    </source>
</evidence>
<name>A0A7W6WLG0_9PROT</name>
<evidence type="ECO:0000256" key="3">
    <source>
        <dbReference type="SAM" id="MobiDB-lite"/>
    </source>
</evidence>
<evidence type="ECO:0000313" key="6">
    <source>
        <dbReference type="Proteomes" id="UP000555728"/>
    </source>
</evidence>
<keyword evidence="6" id="KW-1185">Reference proteome</keyword>
<organism evidence="5 6">
    <name type="scientific">Roseospira goensis</name>
    <dbReference type="NCBI Taxonomy" id="391922"/>
    <lineage>
        <taxon>Bacteria</taxon>
        <taxon>Pseudomonadati</taxon>
        <taxon>Pseudomonadota</taxon>
        <taxon>Alphaproteobacteria</taxon>
        <taxon>Rhodospirillales</taxon>
        <taxon>Rhodospirillaceae</taxon>
        <taxon>Roseospira</taxon>
    </lineage>
</organism>
<feature type="compositionally biased region" description="Basic and acidic residues" evidence="3">
    <location>
        <begin position="10"/>
        <end position="26"/>
    </location>
</feature>
<dbReference type="PANTHER" id="PTHR30204">
    <property type="entry name" value="REDOX-CYCLING DRUG-SENSING TRANSCRIPTIONAL ACTIVATOR SOXR"/>
    <property type="match status" value="1"/>
</dbReference>
<evidence type="ECO:0000256" key="2">
    <source>
        <dbReference type="SAM" id="Coils"/>
    </source>
</evidence>
<protein>
    <submittedName>
        <fullName evidence="5">DNA-binding transcriptional MerR regulator</fullName>
    </submittedName>
</protein>
<dbReference type="InterPro" id="IPR009061">
    <property type="entry name" value="DNA-bd_dom_put_sf"/>
</dbReference>
<dbReference type="InterPro" id="IPR047057">
    <property type="entry name" value="MerR_fam"/>
</dbReference>
<dbReference type="EMBL" id="JACIGI010000021">
    <property type="protein sequence ID" value="MBB4286784.1"/>
    <property type="molecule type" value="Genomic_DNA"/>
</dbReference>
<dbReference type="PROSITE" id="PS50937">
    <property type="entry name" value="HTH_MERR_2"/>
    <property type="match status" value="1"/>
</dbReference>
<dbReference type="InterPro" id="IPR000551">
    <property type="entry name" value="MerR-type_HTH_dom"/>
</dbReference>
<dbReference type="PANTHER" id="PTHR30204:SF58">
    <property type="entry name" value="HTH-TYPE TRANSCRIPTIONAL REGULATOR YFMP"/>
    <property type="match status" value="1"/>
</dbReference>
<evidence type="ECO:0000259" key="4">
    <source>
        <dbReference type="PROSITE" id="PS50937"/>
    </source>
</evidence>
<comment type="caution">
    <text evidence="5">The sequence shown here is derived from an EMBL/GenBank/DDBJ whole genome shotgun (WGS) entry which is preliminary data.</text>
</comment>
<dbReference type="SUPFAM" id="SSF46955">
    <property type="entry name" value="Putative DNA-binding domain"/>
    <property type="match status" value="1"/>
</dbReference>
<dbReference type="CDD" id="cd04776">
    <property type="entry name" value="HTH_GnyR"/>
    <property type="match status" value="1"/>
</dbReference>
<dbReference type="GO" id="GO:0003677">
    <property type="term" value="F:DNA binding"/>
    <property type="evidence" value="ECO:0007669"/>
    <property type="project" value="UniProtKB-KW"/>
</dbReference>
<proteinExistence type="predicted"/>
<dbReference type="RefSeq" id="WP_184435928.1">
    <property type="nucleotide sequence ID" value="NZ_JACIGI010000021.1"/>
</dbReference>
<feature type="domain" description="HTH merR-type" evidence="4">
    <location>
        <begin position="39"/>
        <end position="106"/>
    </location>
</feature>
<keyword evidence="1 5" id="KW-0238">DNA-binding</keyword>
<gene>
    <name evidence="5" type="ORF">GGD88_002525</name>
</gene>
<feature type="coiled-coil region" evidence="2">
    <location>
        <begin position="121"/>
        <end position="151"/>
    </location>
</feature>
<accession>A0A7W6WLG0</accession>
<dbReference type="Proteomes" id="UP000555728">
    <property type="component" value="Unassembled WGS sequence"/>
</dbReference>
<dbReference type="SMART" id="SM00422">
    <property type="entry name" value="HTH_MERR"/>
    <property type="match status" value="1"/>
</dbReference>
<dbReference type="GO" id="GO:0003700">
    <property type="term" value="F:DNA-binding transcription factor activity"/>
    <property type="evidence" value="ECO:0007669"/>
    <property type="project" value="InterPro"/>
</dbReference>
<dbReference type="Gene3D" id="1.10.1660.10">
    <property type="match status" value="1"/>
</dbReference>
<reference evidence="5 6" key="1">
    <citation type="submission" date="2020-08" db="EMBL/GenBank/DDBJ databases">
        <title>Genome sequencing of Purple Non-Sulfur Bacteria from various extreme environments.</title>
        <authorList>
            <person name="Mayer M."/>
        </authorList>
    </citation>
    <scope>NUCLEOTIDE SEQUENCE [LARGE SCALE GENOMIC DNA]</scope>
    <source>
        <strain evidence="5 6">JA135</strain>
    </source>
</reference>
<dbReference type="AlphaFoldDB" id="A0A7W6WLG0"/>
<evidence type="ECO:0000256" key="1">
    <source>
        <dbReference type="ARBA" id="ARBA00023125"/>
    </source>
</evidence>
<feature type="region of interest" description="Disordered" evidence="3">
    <location>
        <begin position="1"/>
        <end position="37"/>
    </location>
</feature>
<keyword evidence="2" id="KW-0175">Coiled coil</keyword>
<dbReference type="Pfam" id="PF13411">
    <property type="entry name" value="MerR_1"/>
    <property type="match status" value="1"/>
</dbReference>
<sequence length="180" mass="20401">MIETTPEIGPHGEPHGVPDDDSRGCSDGEGDGDQERDRTYSIAELAREFGVTARAIRFYEDKGLLTPRRAGQRRVYSERERVRLLLIVRGKRLGFSLSECQDIIDMYGAEPTEGAQLRRLVKTIRQRRRILQERMEDMRLTLDELDQVEAQAQRILDGGERGAAVTPTVRRPMVNPDPGV</sequence>